<reference evidence="2 3" key="1">
    <citation type="submission" date="2021-02" db="EMBL/GenBank/DDBJ databases">
        <title>Variation within the Batrachochytrium salamandrivorans European outbreak.</title>
        <authorList>
            <person name="Kelly M."/>
            <person name="Pasmans F."/>
            <person name="Shea T.P."/>
            <person name="Munoz J.F."/>
            <person name="Carranza S."/>
            <person name="Cuomo C.A."/>
            <person name="Martel A."/>
        </authorList>
    </citation>
    <scope>NUCLEOTIDE SEQUENCE [LARGE SCALE GENOMIC DNA]</scope>
    <source>
        <strain evidence="2 3">AMFP18/2</strain>
    </source>
</reference>
<evidence type="ECO:0000256" key="1">
    <source>
        <dbReference type="SAM" id="MobiDB-lite"/>
    </source>
</evidence>
<dbReference type="InterPro" id="IPR016024">
    <property type="entry name" value="ARM-type_fold"/>
</dbReference>
<gene>
    <name evidence="2" type="ORF">BASA50_001428</name>
</gene>
<accession>A0ABQ8EYB5</accession>
<dbReference type="InterPro" id="IPR014825">
    <property type="entry name" value="DNA_alkylation"/>
</dbReference>
<dbReference type="EMBL" id="JAFCIX010000568">
    <property type="protein sequence ID" value="KAH6587148.1"/>
    <property type="molecule type" value="Genomic_DNA"/>
</dbReference>
<protein>
    <recommendedName>
        <fullName evidence="4">DNA alkylation repair protein</fullName>
    </recommendedName>
</protein>
<dbReference type="Gene3D" id="1.25.10.90">
    <property type="match status" value="1"/>
</dbReference>
<evidence type="ECO:0008006" key="4">
    <source>
        <dbReference type="Google" id="ProtNLM"/>
    </source>
</evidence>
<feature type="compositionally biased region" description="Polar residues" evidence="1">
    <location>
        <begin position="23"/>
        <end position="34"/>
    </location>
</feature>
<dbReference type="Pfam" id="PF08713">
    <property type="entry name" value="DNA_alkylation"/>
    <property type="match status" value="1"/>
</dbReference>
<comment type="caution">
    <text evidence="2">The sequence shown here is derived from an EMBL/GenBank/DDBJ whole genome shotgun (WGS) entry which is preliminary data.</text>
</comment>
<evidence type="ECO:0000313" key="2">
    <source>
        <dbReference type="EMBL" id="KAH6587148.1"/>
    </source>
</evidence>
<dbReference type="PANTHER" id="PTHR34070:SF1">
    <property type="entry name" value="DNA ALKYLATION REPAIR PROTEIN"/>
    <property type="match status" value="1"/>
</dbReference>
<dbReference type="Proteomes" id="UP001648503">
    <property type="component" value="Unassembled WGS sequence"/>
</dbReference>
<proteinExistence type="predicted"/>
<dbReference type="PANTHER" id="PTHR34070">
    <property type="entry name" value="ARMADILLO-TYPE FOLD"/>
    <property type="match status" value="1"/>
</dbReference>
<sequence length="395" mass="44567">MSAASLDTVDLEAVVGPRRSSRRQVGTPPSSSLPECTGLIPNGSKRRDAISTKRKTNKSDGPNRPSKQACKTETPIVHLPTFEDNTVFSLLSEDGLARGRNQLEQRLIAELGAPTLLAWHSFIENSLVPLLKKHATMKRKQWQDKYLKNVIPFMGLSTPDAESLCRQWMPAIQGFLDGHYQTVVQPTPAISRSCMEQLLTLSLLYGRQFEIKLAAIICWQDHHADWLASPNDYDLLGLVFDAGLVREWATCDCICTRLTSKSLPKSIERDQSPQHIIITQVLQPWAMDTENNLWKRRCACVTFVNMAPKSDLWLRDILTLMASALVKSPERFHQTAVGWLMRQVSVAHHDHVVAWIQKVGLESLSTEGLRYTTEKMPDRVAKKLMADYRNSRAKT</sequence>
<dbReference type="CDD" id="cd06561">
    <property type="entry name" value="AlkD_like"/>
    <property type="match status" value="1"/>
</dbReference>
<name>A0ABQ8EYB5_9FUNG</name>
<feature type="region of interest" description="Disordered" evidence="1">
    <location>
        <begin position="1"/>
        <end position="70"/>
    </location>
</feature>
<evidence type="ECO:0000313" key="3">
    <source>
        <dbReference type="Proteomes" id="UP001648503"/>
    </source>
</evidence>
<organism evidence="2 3">
    <name type="scientific">Batrachochytrium salamandrivorans</name>
    <dbReference type="NCBI Taxonomy" id="1357716"/>
    <lineage>
        <taxon>Eukaryota</taxon>
        <taxon>Fungi</taxon>
        <taxon>Fungi incertae sedis</taxon>
        <taxon>Chytridiomycota</taxon>
        <taxon>Chytridiomycota incertae sedis</taxon>
        <taxon>Chytridiomycetes</taxon>
        <taxon>Rhizophydiales</taxon>
        <taxon>Rhizophydiales incertae sedis</taxon>
        <taxon>Batrachochytrium</taxon>
    </lineage>
</organism>
<keyword evidence="3" id="KW-1185">Reference proteome</keyword>
<dbReference type="SUPFAM" id="SSF48371">
    <property type="entry name" value="ARM repeat"/>
    <property type="match status" value="1"/>
</dbReference>